<evidence type="ECO:0000313" key="1">
    <source>
        <dbReference type="EMBL" id="CAH8362668.1"/>
    </source>
</evidence>
<evidence type="ECO:0000313" key="2">
    <source>
        <dbReference type="Proteomes" id="UP001642260"/>
    </source>
</evidence>
<reference evidence="1 2" key="1">
    <citation type="submission" date="2022-03" db="EMBL/GenBank/DDBJ databases">
        <authorList>
            <person name="Macdonald S."/>
            <person name="Ahmed S."/>
            <person name="Newling K."/>
        </authorList>
    </citation>
    <scope>NUCLEOTIDE SEQUENCE [LARGE SCALE GENOMIC DNA]</scope>
</reference>
<name>A0ABC8KVJ4_ERUVS</name>
<keyword evidence="2" id="KW-1185">Reference proteome</keyword>
<gene>
    <name evidence="1" type="ORF">ERUC_LOCUS28424</name>
</gene>
<sequence length="85" mass="9467">MGISISSKSSNPEKKRRCSKGMVIRASLFGVGAPEALECNLFSLPLISWHFPAFLHGGSSDELFWQHHLLFVPLLNSEDLTMHTL</sequence>
<dbReference type="Proteomes" id="UP001642260">
    <property type="component" value="Unassembled WGS sequence"/>
</dbReference>
<proteinExistence type="predicted"/>
<comment type="caution">
    <text evidence="1">The sequence shown here is derived from an EMBL/GenBank/DDBJ whole genome shotgun (WGS) entry which is preliminary data.</text>
</comment>
<dbReference type="EMBL" id="CAKOAT010338487">
    <property type="protein sequence ID" value="CAH8362668.1"/>
    <property type="molecule type" value="Genomic_DNA"/>
</dbReference>
<organism evidence="1 2">
    <name type="scientific">Eruca vesicaria subsp. sativa</name>
    <name type="common">Garden rocket</name>
    <name type="synonym">Eruca sativa</name>
    <dbReference type="NCBI Taxonomy" id="29727"/>
    <lineage>
        <taxon>Eukaryota</taxon>
        <taxon>Viridiplantae</taxon>
        <taxon>Streptophyta</taxon>
        <taxon>Embryophyta</taxon>
        <taxon>Tracheophyta</taxon>
        <taxon>Spermatophyta</taxon>
        <taxon>Magnoliopsida</taxon>
        <taxon>eudicotyledons</taxon>
        <taxon>Gunneridae</taxon>
        <taxon>Pentapetalae</taxon>
        <taxon>rosids</taxon>
        <taxon>malvids</taxon>
        <taxon>Brassicales</taxon>
        <taxon>Brassicaceae</taxon>
        <taxon>Brassiceae</taxon>
        <taxon>Eruca</taxon>
    </lineage>
</organism>
<protein>
    <submittedName>
        <fullName evidence="1">Uncharacterized protein</fullName>
    </submittedName>
</protein>
<accession>A0ABC8KVJ4</accession>
<dbReference type="AlphaFoldDB" id="A0ABC8KVJ4"/>